<proteinExistence type="predicted"/>
<accession>A0A8S5MKV1</accession>
<name>A0A8S5MKV1_9CAUD</name>
<reference evidence="1" key="1">
    <citation type="journal article" date="2021" name="Proc. Natl. Acad. Sci. U.S.A.">
        <title>A Catalog of Tens of Thousands of Viruses from Human Metagenomes Reveals Hidden Associations with Chronic Diseases.</title>
        <authorList>
            <person name="Tisza M.J."/>
            <person name="Buck C.B."/>
        </authorList>
    </citation>
    <scope>NUCLEOTIDE SEQUENCE</scope>
    <source>
        <strain evidence="1">Ctrpg19</strain>
    </source>
</reference>
<dbReference type="SUPFAM" id="SSF101967">
    <property type="entry name" value="Adhesin YadA, collagen-binding domain"/>
    <property type="match status" value="1"/>
</dbReference>
<dbReference type="InterPro" id="IPR011049">
    <property type="entry name" value="Serralysin-like_metalloprot_C"/>
</dbReference>
<organism evidence="1">
    <name type="scientific">Siphoviridae sp. ctrpg19</name>
    <dbReference type="NCBI Taxonomy" id="2826481"/>
    <lineage>
        <taxon>Viruses</taxon>
        <taxon>Duplodnaviria</taxon>
        <taxon>Heunggongvirae</taxon>
        <taxon>Uroviricota</taxon>
        <taxon>Caudoviricetes</taxon>
    </lineage>
</organism>
<sequence length="702" mass="75061">MLDDITRTATSAEGNQSFAAGASVHAYGDFSVALGKDTKAYQKGSFAAGGGTQSGMTEAEFNDYYWDSTNNIPLHNGKGKDANGNILDATGYKYSESYAVSATFGEDNKSIGRALFTTGQSNRNTGSCNAVSGKTNNVDGTMDIVHGESTDVTGDNNSIFAHNSNIKANDVFAAGNALTGNYDNQILLGKLNKNSSNNILEVGSGEPILREVVFTVTLAAGDRLVIKPYWPSKSCAICVAEYHDSNHNTIYDIVGRIILSRAQYLGTETINGKDYTFVYNVYSSDPLVIIPNVYASSFSITLKCFVLQNKSTSGNYQNFGVYVRHNGTDTYKADILNSYVNSQKNAFEVLKDGRAKVQTAPKDNDDVVRLEEVKDLDNVYVRRYKAAVINERRAYIVQPSGYDYTLPIHVTALGDDLPIRTSTGQLKANDGVADDDLTTIKQLNEGLNTKLDKVAITSGNFQAYIAGYDENGSKQLMIDLASNNLGNSIAYRDSSGRLQATEGTVDDDVATIKQLNAGLSSKLDLTGGTLTGNLTIQDADVEIIKTTDGKGNLTVGGNLKVNGTTTTVDAETLSVKDNLIVANADNTELVNLSGLAIKTGNKDADENAVAYGILYDPATSADSVKLGLGSINKTTNEFTFKTAADANPVATRDDSTKLTDNHLLVWNSTKHTLMDANNLVGSITPASLGLNNFVLDGGEIVA</sequence>
<protein>
    <submittedName>
        <fullName evidence="1">Uncharacterized protein</fullName>
    </submittedName>
</protein>
<dbReference type="EMBL" id="BK014923">
    <property type="protein sequence ID" value="DAD82679.1"/>
    <property type="molecule type" value="Genomic_DNA"/>
</dbReference>
<evidence type="ECO:0000313" key="1">
    <source>
        <dbReference type="EMBL" id="DAD82679.1"/>
    </source>
</evidence>